<reference evidence="3 4" key="1">
    <citation type="journal article" date="2019" name="Genome Biol. Evol.">
        <title>Insights into the evolution of the New World diploid cottons (Gossypium, subgenus Houzingenia) based on genome sequencing.</title>
        <authorList>
            <person name="Grover C.E."/>
            <person name="Arick M.A. 2nd"/>
            <person name="Thrash A."/>
            <person name="Conover J.L."/>
            <person name="Sanders W.S."/>
            <person name="Peterson D.G."/>
            <person name="Frelichowski J.E."/>
            <person name="Scheffler J.A."/>
            <person name="Scheffler B.E."/>
            <person name="Wendel J.F."/>
        </authorList>
    </citation>
    <scope>NUCLEOTIDE SEQUENCE [LARGE SCALE GENOMIC DNA]</scope>
    <source>
        <strain evidence="3">8</strain>
        <tissue evidence="3">Leaf</tissue>
    </source>
</reference>
<dbReference type="PANTHER" id="PTHR10366:SF563">
    <property type="entry name" value="CINNAMOYL-COA REDUCTASE 16"/>
    <property type="match status" value="1"/>
</dbReference>
<dbReference type="SUPFAM" id="SSF51735">
    <property type="entry name" value="NAD(P)-binding Rossmann-fold domains"/>
    <property type="match status" value="1"/>
</dbReference>
<name>A0A7J9FVT4_9ROSI</name>
<gene>
    <name evidence="3" type="ORF">Gotri_028293</name>
</gene>
<keyword evidence="2" id="KW-0560">Oxidoreductase</keyword>
<protein>
    <submittedName>
        <fullName evidence="3">Uncharacterized protein</fullName>
    </submittedName>
</protein>
<sequence length="303" mass="34636">MKQSEVFQSRTVEKKTGMTWDCESRAYGIWYTPEFGFPGRLWNPYPSCQTEDHRNRKEGICCGMGGERHWRDWLHWVLADRGPSSAGRQQDEKLKIFKADLRSPESFNAAMEGCRRVLHVSAPMDFQDNEPEAVLTQREWSTLPAFPQCVSTKRMWRGWMRVIGLMWITSDRNLTRTYAISKTETEKAVSEVATEHGLDLVTIIPPIVVGPFICPKMHGNKDYYSLLINVATVHIDDLARAMIFLREKGDLIVPQTHFVAEIEGAKLPGLSSKKLLDFGFKFNYGAEGMYDGAIKCCREKGFL</sequence>
<dbReference type="EMBL" id="JABEZW010229423">
    <property type="protein sequence ID" value="MBA0789403.1"/>
    <property type="molecule type" value="Genomic_DNA"/>
</dbReference>
<evidence type="ECO:0000256" key="2">
    <source>
        <dbReference type="ARBA" id="ARBA00023002"/>
    </source>
</evidence>
<dbReference type="PANTHER" id="PTHR10366">
    <property type="entry name" value="NAD DEPENDENT EPIMERASE/DEHYDRATASE"/>
    <property type="match status" value="1"/>
</dbReference>
<comment type="caution">
    <text evidence="3">The sequence shown here is derived from an EMBL/GenBank/DDBJ whole genome shotgun (WGS) entry which is preliminary data.</text>
</comment>
<evidence type="ECO:0000256" key="1">
    <source>
        <dbReference type="ARBA" id="ARBA00022857"/>
    </source>
</evidence>
<proteinExistence type="predicted"/>
<keyword evidence="4" id="KW-1185">Reference proteome</keyword>
<evidence type="ECO:0000313" key="3">
    <source>
        <dbReference type="EMBL" id="MBA0789403.1"/>
    </source>
</evidence>
<dbReference type="GO" id="GO:0016616">
    <property type="term" value="F:oxidoreductase activity, acting on the CH-OH group of donors, NAD or NADP as acceptor"/>
    <property type="evidence" value="ECO:0007669"/>
    <property type="project" value="TreeGrafter"/>
</dbReference>
<evidence type="ECO:0000313" key="4">
    <source>
        <dbReference type="Proteomes" id="UP000593568"/>
    </source>
</evidence>
<accession>A0A7J9FVT4</accession>
<dbReference type="AlphaFoldDB" id="A0A7J9FVT4"/>
<dbReference type="Proteomes" id="UP000593568">
    <property type="component" value="Unassembled WGS sequence"/>
</dbReference>
<dbReference type="InterPro" id="IPR050425">
    <property type="entry name" value="NAD(P)_dehydrat-like"/>
</dbReference>
<dbReference type="Gene3D" id="3.40.50.720">
    <property type="entry name" value="NAD(P)-binding Rossmann-like Domain"/>
    <property type="match status" value="2"/>
</dbReference>
<dbReference type="InterPro" id="IPR036291">
    <property type="entry name" value="NAD(P)-bd_dom_sf"/>
</dbReference>
<organism evidence="3 4">
    <name type="scientific">Gossypium trilobum</name>
    <dbReference type="NCBI Taxonomy" id="34281"/>
    <lineage>
        <taxon>Eukaryota</taxon>
        <taxon>Viridiplantae</taxon>
        <taxon>Streptophyta</taxon>
        <taxon>Embryophyta</taxon>
        <taxon>Tracheophyta</taxon>
        <taxon>Spermatophyta</taxon>
        <taxon>Magnoliopsida</taxon>
        <taxon>eudicotyledons</taxon>
        <taxon>Gunneridae</taxon>
        <taxon>Pentapetalae</taxon>
        <taxon>rosids</taxon>
        <taxon>malvids</taxon>
        <taxon>Malvales</taxon>
        <taxon>Malvaceae</taxon>
        <taxon>Malvoideae</taxon>
        <taxon>Gossypium</taxon>
    </lineage>
</organism>
<keyword evidence="1" id="KW-0521">NADP</keyword>